<reference evidence="2 3" key="1">
    <citation type="submission" date="2021-06" db="EMBL/GenBank/DDBJ databases">
        <title>Chromosome-level genome assembly of the red-tail catfish (Hemibagrus wyckioides).</title>
        <authorList>
            <person name="Shao F."/>
        </authorList>
    </citation>
    <scope>NUCLEOTIDE SEQUENCE [LARGE SCALE GENOMIC DNA]</scope>
    <source>
        <strain evidence="2">EC202008001</strain>
        <tissue evidence="2">Blood</tissue>
    </source>
</reference>
<feature type="compositionally biased region" description="Polar residues" evidence="1">
    <location>
        <begin position="40"/>
        <end position="50"/>
    </location>
</feature>
<dbReference type="Proteomes" id="UP000824219">
    <property type="component" value="Linkage Group LG23"/>
</dbReference>
<protein>
    <submittedName>
        <fullName evidence="2">Uncharacterized protein</fullName>
    </submittedName>
</protein>
<evidence type="ECO:0000313" key="2">
    <source>
        <dbReference type="EMBL" id="KAG7317653.1"/>
    </source>
</evidence>
<gene>
    <name evidence="2" type="ORF">KOW79_018688</name>
</gene>
<organism evidence="2 3">
    <name type="scientific">Hemibagrus wyckioides</name>
    <dbReference type="NCBI Taxonomy" id="337641"/>
    <lineage>
        <taxon>Eukaryota</taxon>
        <taxon>Metazoa</taxon>
        <taxon>Chordata</taxon>
        <taxon>Craniata</taxon>
        <taxon>Vertebrata</taxon>
        <taxon>Euteleostomi</taxon>
        <taxon>Actinopterygii</taxon>
        <taxon>Neopterygii</taxon>
        <taxon>Teleostei</taxon>
        <taxon>Ostariophysi</taxon>
        <taxon>Siluriformes</taxon>
        <taxon>Bagridae</taxon>
        <taxon>Hemibagrus</taxon>
    </lineage>
</organism>
<feature type="compositionally biased region" description="Basic and acidic residues" evidence="1">
    <location>
        <begin position="22"/>
        <end position="31"/>
    </location>
</feature>
<evidence type="ECO:0000256" key="1">
    <source>
        <dbReference type="SAM" id="MobiDB-lite"/>
    </source>
</evidence>
<proteinExistence type="predicted"/>
<name>A0A9D3NA76_9TELE</name>
<feature type="region of interest" description="Disordered" evidence="1">
    <location>
        <begin position="1"/>
        <end position="50"/>
    </location>
</feature>
<comment type="caution">
    <text evidence="2">The sequence shown here is derived from an EMBL/GenBank/DDBJ whole genome shotgun (WGS) entry which is preliminary data.</text>
</comment>
<accession>A0A9D3NA76</accession>
<sequence length="199" mass="22033">MDAGRGKLSQQAKQSCRIAKRGSYEKTDDHTPGPPASLGSDYNKSAQPDTSTFTIHDMQRSCHAALGSQALQIPREKVVHLHRRLHLLQILRYGKKHSLNIRELQTGRKELTEPETEKTSGEKLPLVPNEYLSRSGMIAFTLLPSLSTSLLSQPGALSGNASRQKDAGVKHELQLLLLSFQCSNISTQRTSENHRCHTA</sequence>
<evidence type="ECO:0000313" key="3">
    <source>
        <dbReference type="Proteomes" id="UP000824219"/>
    </source>
</evidence>
<keyword evidence="3" id="KW-1185">Reference proteome</keyword>
<dbReference type="AlphaFoldDB" id="A0A9D3NA76"/>
<dbReference type="EMBL" id="JAHKSW010000023">
    <property type="protein sequence ID" value="KAG7317653.1"/>
    <property type="molecule type" value="Genomic_DNA"/>
</dbReference>